<evidence type="ECO:0000313" key="1">
    <source>
        <dbReference type="EMBL" id="KAJ9097680.1"/>
    </source>
</evidence>
<evidence type="ECO:0000313" key="2">
    <source>
        <dbReference type="Proteomes" id="UP001227268"/>
    </source>
</evidence>
<reference evidence="1" key="1">
    <citation type="submission" date="2023-04" db="EMBL/GenBank/DDBJ databases">
        <title>Draft Genome sequencing of Naganishia species isolated from polar environments using Oxford Nanopore Technology.</title>
        <authorList>
            <person name="Leo P."/>
            <person name="Venkateswaran K."/>
        </authorList>
    </citation>
    <scope>NUCLEOTIDE SEQUENCE</scope>
    <source>
        <strain evidence="1">MNA-CCFEE 5423</strain>
    </source>
</reference>
<dbReference type="Proteomes" id="UP001227268">
    <property type="component" value="Unassembled WGS sequence"/>
</dbReference>
<gene>
    <name evidence="1" type="ORF">QFC21_004717</name>
</gene>
<keyword evidence="2" id="KW-1185">Reference proteome</keyword>
<sequence length="452" mass="48840">MAEPPGQTPPTTTKTCSLVGPVALIVQALMALLVIASLLVKREYEGGPRRDGGPVVPRRKWKVWLFDVSKQLIGQTLIHASNLLTLNHLLHFNLTPVHGTSPNSWAKQLGVYLAALLVMKIFVLVLFAFALDPVLLPLAGWILDWMRAWSQIVFVMAVFPLFMNIIQFCLIDSLIKGREVGSDDAGDSEYHYTAASTIVPKDIEQGLVSSSYEHPEETHDSSSSNASVPPLNHTERGRGKSRESSRASSRFRGAGGGGAGGSRTPRSTTGSRTGSRGLTPIPTYSASPSNAEHNSLKPKPRSGAMQRTRSNDGYGSTGSTEPSPAFRGLTLRDAMEDDGEVFALGGDDPPRNDKRADTADAEEHNAVDPDATPRPDTGGTFQPAPSVVAPKRINDDVRIQARRSLSSEGSHIVRRSHHRSKRNDHHKGNSTVTTLESDAEAEGENVVLLNDV</sequence>
<comment type="caution">
    <text evidence="1">The sequence shown here is derived from an EMBL/GenBank/DDBJ whole genome shotgun (WGS) entry which is preliminary data.</text>
</comment>
<proteinExistence type="predicted"/>
<name>A0ACC2VFH3_9TREE</name>
<organism evidence="1 2">
    <name type="scientific">Naganishia friedmannii</name>
    <dbReference type="NCBI Taxonomy" id="89922"/>
    <lineage>
        <taxon>Eukaryota</taxon>
        <taxon>Fungi</taxon>
        <taxon>Dikarya</taxon>
        <taxon>Basidiomycota</taxon>
        <taxon>Agaricomycotina</taxon>
        <taxon>Tremellomycetes</taxon>
        <taxon>Filobasidiales</taxon>
        <taxon>Filobasidiaceae</taxon>
        <taxon>Naganishia</taxon>
    </lineage>
</organism>
<protein>
    <submittedName>
        <fullName evidence="1">Uncharacterized protein</fullName>
    </submittedName>
</protein>
<accession>A0ACC2VFH3</accession>
<dbReference type="EMBL" id="JASBWT010000016">
    <property type="protein sequence ID" value="KAJ9097680.1"/>
    <property type="molecule type" value="Genomic_DNA"/>
</dbReference>